<reference evidence="1" key="1">
    <citation type="submission" date="2018-10" db="EMBL/GenBank/DDBJ databases">
        <authorList>
            <person name="Gruber-Vodicka H."/>
            <person name="Jaeckle O."/>
        </authorList>
    </citation>
    <scope>NUCLEOTIDE SEQUENCE</scope>
</reference>
<evidence type="ECO:0000313" key="1">
    <source>
        <dbReference type="EMBL" id="VBB69295.1"/>
    </source>
</evidence>
<accession>A0A484H766</accession>
<dbReference type="InterPro" id="IPR009562">
    <property type="entry name" value="DUF1178"/>
</dbReference>
<protein>
    <submittedName>
        <fullName evidence="1">Uncharacterized protein</fullName>
    </submittedName>
</protein>
<name>A0A484H766_9ZZZZ</name>
<proteinExistence type="predicted"/>
<sequence>MIHYSLRCVRDHHFDEWFENSSDYENRASAGTIACPTCGDTHIDKAVMAPNVSGAGRSVDLPPSCGLEGCGSGMCGLGNIN</sequence>
<dbReference type="AlphaFoldDB" id="A0A484H766"/>
<organism evidence="1">
    <name type="scientific">invertebrate metagenome</name>
    <dbReference type="NCBI Taxonomy" id="1711999"/>
    <lineage>
        <taxon>unclassified sequences</taxon>
        <taxon>metagenomes</taxon>
        <taxon>organismal metagenomes</taxon>
    </lineage>
</organism>
<dbReference type="EMBL" id="LR026963">
    <property type="protein sequence ID" value="VBB69295.1"/>
    <property type="molecule type" value="Genomic_DNA"/>
</dbReference>
<gene>
    <name evidence="1" type="ORF">RIEGSTA812A_PEG_768</name>
</gene>
<dbReference type="Pfam" id="PF06676">
    <property type="entry name" value="DUF1178"/>
    <property type="match status" value="1"/>
</dbReference>